<comment type="caution">
    <text evidence="2">The sequence shown here is derived from an EMBL/GenBank/DDBJ whole genome shotgun (WGS) entry which is preliminary data.</text>
</comment>
<evidence type="ECO:0000313" key="3">
    <source>
        <dbReference type="Proteomes" id="UP000749646"/>
    </source>
</evidence>
<dbReference type="Proteomes" id="UP000749646">
    <property type="component" value="Unassembled WGS sequence"/>
</dbReference>
<feature type="compositionally biased region" description="Low complexity" evidence="1">
    <location>
        <begin position="201"/>
        <end position="214"/>
    </location>
</feature>
<organism evidence="2 3">
    <name type="scientific">Modicella reniformis</name>
    <dbReference type="NCBI Taxonomy" id="1440133"/>
    <lineage>
        <taxon>Eukaryota</taxon>
        <taxon>Fungi</taxon>
        <taxon>Fungi incertae sedis</taxon>
        <taxon>Mucoromycota</taxon>
        <taxon>Mortierellomycotina</taxon>
        <taxon>Mortierellomycetes</taxon>
        <taxon>Mortierellales</taxon>
        <taxon>Mortierellaceae</taxon>
        <taxon>Modicella</taxon>
    </lineage>
</organism>
<reference evidence="2" key="1">
    <citation type="journal article" date="2020" name="Fungal Divers.">
        <title>Resolving the Mortierellaceae phylogeny through synthesis of multi-gene phylogenetics and phylogenomics.</title>
        <authorList>
            <person name="Vandepol N."/>
            <person name="Liber J."/>
            <person name="Desiro A."/>
            <person name="Na H."/>
            <person name="Kennedy M."/>
            <person name="Barry K."/>
            <person name="Grigoriev I.V."/>
            <person name="Miller A.N."/>
            <person name="O'Donnell K."/>
            <person name="Stajich J.E."/>
            <person name="Bonito G."/>
        </authorList>
    </citation>
    <scope>NUCLEOTIDE SEQUENCE</scope>
    <source>
        <strain evidence="2">MES-2147</strain>
    </source>
</reference>
<protein>
    <submittedName>
        <fullName evidence="2">Uncharacterized protein</fullName>
    </submittedName>
</protein>
<accession>A0A9P6M7V2</accession>
<dbReference type="AlphaFoldDB" id="A0A9P6M7V2"/>
<name>A0A9P6M7V2_9FUNG</name>
<evidence type="ECO:0000313" key="2">
    <source>
        <dbReference type="EMBL" id="KAF9972270.1"/>
    </source>
</evidence>
<evidence type="ECO:0000256" key="1">
    <source>
        <dbReference type="SAM" id="MobiDB-lite"/>
    </source>
</evidence>
<proteinExistence type="predicted"/>
<feature type="region of interest" description="Disordered" evidence="1">
    <location>
        <begin position="162"/>
        <end position="217"/>
    </location>
</feature>
<feature type="compositionally biased region" description="Low complexity" evidence="1">
    <location>
        <begin position="170"/>
        <end position="184"/>
    </location>
</feature>
<gene>
    <name evidence="2" type="ORF">BGZ65_009913</name>
</gene>
<sequence>MLPQEEALGLLQNYIRKAAVVDKIAAAERALAKAIDVQKSGDTQYYGKFCFTENRTSMPESAKRAIQTIAHDAYVASVQQQKLSELRGLRHDLSEGLAKQRVSELSAALVHVNNLEGEVESLKHALQHRLKTTALMFKHNITQLRETALATKVSEAFQKKIKDMKNNNQKKTSPTPGKGQPTKKGPVKTKGKGSQGKKKPQASSKKGSPSQKAQDTSIPPDILTLLNKGVNFNLHLKFNLNNFDQEIHSLRAKLGQQYSSMKRKQDF</sequence>
<dbReference type="EMBL" id="JAAAHW010004686">
    <property type="protein sequence ID" value="KAF9972270.1"/>
    <property type="molecule type" value="Genomic_DNA"/>
</dbReference>
<feature type="compositionally biased region" description="Basic residues" evidence="1">
    <location>
        <begin position="185"/>
        <end position="200"/>
    </location>
</feature>
<keyword evidence="3" id="KW-1185">Reference proteome</keyword>